<dbReference type="PROSITE" id="PS50005">
    <property type="entry name" value="TPR"/>
    <property type="match status" value="2"/>
</dbReference>
<proteinExistence type="predicted"/>
<keyword evidence="3" id="KW-1185">Reference proteome</keyword>
<dbReference type="OrthoDB" id="6193797at2"/>
<accession>A0A5C5GHQ4</accession>
<dbReference type="SUPFAM" id="SSF48452">
    <property type="entry name" value="TPR-like"/>
    <property type="match status" value="1"/>
</dbReference>
<evidence type="ECO:0000256" key="1">
    <source>
        <dbReference type="PROSITE-ProRule" id="PRU00339"/>
    </source>
</evidence>
<evidence type="ECO:0000313" key="2">
    <source>
        <dbReference type="EMBL" id="TNY34120.1"/>
    </source>
</evidence>
<comment type="caution">
    <text evidence="2">The sequence shown here is derived from an EMBL/GenBank/DDBJ whole genome shotgun (WGS) entry which is preliminary data.</text>
</comment>
<dbReference type="SUPFAM" id="SSF53756">
    <property type="entry name" value="UDP-Glycosyltransferase/glycogen phosphorylase"/>
    <property type="match status" value="1"/>
</dbReference>
<name>A0A5C5GHQ4_9RHOB</name>
<keyword evidence="1" id="KW-0802">TPR repeat</keyword>
<dbReference type="InterPro" id="IPR052943">
    <property type="entry name" value="TMTC_O-mannosyl-trnsfr"/>
</dbReference>
<reference evidence="2 3" key="1">
    <citation type="submission" date="2019-06" db="EMBL/GenBank/DDBJ databases">
        <title>Genome of new Rhodobacteraceae sp. SM1903.</title>
        <authorList>
            <person name="Ren X."/>
        </authorList>
    </citation>
    <scope>NUCLEOTIDE SEQUENCE [LARGE SCALE GENOMIC DNA]</scope>
    <source>
        <strain evidence="2 3">SM1903</strain>
    </source>
</reference>
<feature type="repeat" description="TPR" evidence="1">
    <location>
        <begin position="40"/>
        <end position="73"/>
    </location>
</feature>
<dbReference type="RefSeq" id="WP_140195178.1">
    <property type="nucleotide sequence ID" value="NZ_CP065915.1"/>
</dbReference>
<dbReference type="PANTHER" id="PTHR44809:SF1">
    <property type="entry name" value="PROTEIN O-MANNOSYL-TRANSFERASE TMTC1"/>
    <property type="match status" value="1"/>
</dbReference>
<dbReference type="Gene3D" id="1.25.40.10">
    <property type="entry name" value="Tetratricopeptide repeat domain"/>
    <property type="match status" value="1"/>
</dbReference>
<sequence length="459" mass="51632">MAGLTASDLREAALAAHRSGDDAKALRLYAQYLSGNPDDGTMWSNLGVLHRVNQRYEQSLRAHRRAARLKPEATSVLNNFANTLNDVGLYDESINVRHRFLALSPDDANQKALVGRAMRGKGDYDAAIDWLRRCMAEHPEESELELQLAFALLGRGDYEEGFRRYDARWRSDEMKKVDYPYPKWDGEDLAGKRVLVVPEQGFGDAVLTLRFLPALKARGAEVGVLVERPMHRLFAELEGADRIELQISRTEPFDFRIPYMDLPKLGLTSRADVPAPAKLALHQDSRSRARGFVGPYRDVLRVGVVWSGSATYKGNAFRSFSHTDLLPLSDVPGVQLFSLYKGPFLEPYRGDGSEAFILDTASSDRDFADCAATMMEMDLIVTSDTATAHIAGSLGIPTWVVLHWDSFWVYSHHGETTPWYPSMRLFRQPEPRNWEEPLARVRTELEAMATERKKEAAVG</sequence>
<dbReference type="SMART" id="SM00028">
    <property type="entry name" value="TPR"/>
    <property type="match status" value="3"/>
</dbReference>
<dbReference type="PANTHER" id="PTHR44809">
    <property type="match status" value="1"/>
</dbReference>
<dbReference type="EMBL" id="VFFF01000001">
    <property type="protein sequence ID" value="TNY34120.1"/>
    <property type="molecule type" value="Genomic_DNA"/>
</dbReference>
<organism evidence="2 3">
    <name type="scientific">Pelagovum pacificum</name>
    <dbReference type="NCBI Taxonomy" id="2588711"/>
    <lineage>
        <taxon>Bacteria</taxon>
        <taxon>Pseudomonadati</taxon>
        <taxon>Pseudomonadota</taxon>
        <taxon>Alphaproteobacteria</taxon>
        <taxon>Rhodobacterales</taxon>
        <taxon>Paracoccaceae</taxon>
        <taxon>Pelagovum</taxon>
    </lineage>
</organism>
<protein>
    <submittedName>
        <fullName evidence="2">Uncharacterized protein</fullName>
    </submittedName>
</protein>
<dbReference type="Gene3D" id="3.40.50.2000">
    <property type="entry name" value="Glycogen Phosphorylase B"/>
    <property type="match status" value="1"/>
</dbReference>
<dbReference type="Proteomes" id="UP000314011">
    <property type="component" value="Unassembled WGS sequence"/>
</dbReference>
<feature type="repeat" description="TPR" evidence="1">
    <location>
        <begin position="108"/>
        <end position="141"/>
    </location>
</feature>
<gene>
    <name evidence="2" type="ORF">FHY64_12915</name>
</gene>
<evidence type="ECO:0000313" key="3">
    <source>
        <dbReference type="Proteomes" id="UP000314011"/>
    </source>
</evidence>
<dbReference type="AlphaFoldDB" id="A0A5C5GHQ4"/>
<dbReference type="InterPro" id="IPR019734">
    <property type="entry name" value="TPR_rpt"/>
</dbReference>
<dbReference type="InterPro" id="IPR011990">
    <property type="entry name" value="TPR-like_helical_dom_sf"/>
</dbReference>